<feature type="region of interest" description="Disordered" evidence="1">
    <location>
        <begin position="12"/>
        <end position="46"/>
    </location>
</feature>
<name>A0AB39Y006_9ACTN</name>
<gene>
    <name evidence="3" type="ORF">AB5J51_10580</name>
</gene>
<feature type="compositionally biased region" description="Basic and acidic residues" evidence="1">
    <location>
        <begin position="327"/>
        <end position="360"/>
    </location>
</feature>
<keyword evidence="2" id="KW-0472">Membrane</keyword>
<sequence>MSLLFWRASVPSGSPHAITAEPGHAEAVPGIPLQRVPGKDTEADGRRSLRTTYAERDEPPSTNKVTRLLAGAMHERVNRIGQARDLMGQWQDRVRGRKRRDIRHLGPFAGEELVRWTLDNVLNARKRSVPSFGFSLALVLTHGVAAHRQRRLRGVFLAGVVGLVAVRHPWGALALVVMTLLHHYLLKAGLLRATLRWGFSSLVPMLLVIAGGYLAWTRLQPHMPTLTFALRDSVATAVWTALLLAVVYTVDRCTALAYLASLGPWRNSPATRPRLAPRAAARIAECEVNERWQSVPYRKEDRINRFVGAGLDAWRATGPRIQLTAARRADDAEDDKHDSEDLTRRSRPPSEVEDPWGKEGAGIRKFEADELLDKVRDEVERLSGVLVETHALPNCDIFETLAVPESRWKKLPRKPSRKAGVMRKGLDGTWPEAREMIEEGGRAPSGHHSRRYLAAQVVDWDGDIVVTVFAHAALEGKTLHFVTRPHVLAPLKDEARSESAKGWELAKKILLTPVHALGDTAALARRSHAGLVQALDAIVNGLLGRSVQQQVAPVLDKTEQKDTGKPVGLREHCALDEPEDMHQVEDAARHVSILQSRMFSTVSAFLDDHGVYTGDFKRQAQEVVTQFFISGDHNQVNTGTVHGDQTQSTKTDSAQQKG</sequence>
<dbReference type="RefSeq" id="WP_369777532.1">
    <property type="nucleotide sequence ID" value="NZ_CP165727.1"/>
</dbReference>
<evidence type="ECO:0000313" key="3">
    <source>
        <dbReference type="EMBL" id="XDV63348.1"/>
    </source>
</evidence>
<evidence type="ECO:0000256" key="1">
    <source>
        <dbReference type="SAM" id="MobiDB-lite"/>
    </source>
</evidence>
<protein>
    <submittedName>
        <fullName evidence="3">Uncharacterized protein</fullName>
    </submittedName>
</protein>
<feature type="region of interest" description="Disordered" evidence="1">
    <location>
        <begin position="324"/>
        <end position="360"/>
    </location>
</feature>
<keyword evidence="2" id="KW-1133">Transmembrane helix</keyword>
<feature type="transmembrane region" description="Helical" evidence="2">
    <location>
        <begin position="228"/>
        <end position="250"/>
    </location>
</feature>
<feature type="transmembrane region" description="Helical" evidence="2">
    <location>
        <begin position="197"/>
        <end position="216"/>
    </location>
</feature>
<organism evidence="3">
    <name type="scientific">Streptomyces sp. R33</name>
    <dbReference type="NCBI Taxonomy" id="3238629"/>
    <lineage>
        <taxon>Bacteria</taxon>
        <taxon>Bacillati</taxon>
        <taxon>Actinomycetota</taxon>
        <taxon>Actinomycetes</taxon>
        <taxon>Kitasatosporales</taxon>
        <taxon>Streptomycetaceae</taxon>
        <taxon>Streptomyces</taxon>
    </lineage>
</organism>
<evidence type="ECO:0000256" key="2">
    <source>
        <dbReference type="SAM" id="Phobius"/>
    </source>
</evidence>
<proteinExistence type="predicted"/>
<feature type="transmembrane region" description="Helical" evidence="2">
    <location>
        <begin position="155"/>
        <end position="185"/>
    </location>
</feature>
<keyword evidence="2" id="KW-0812">Transmembrane</keyword>
<dbReference type="EMBL" id="CP165727">
    <property type="protein sequence ID" value="XDV63348.1"/>
    <property type="molecule type" value="Genomic_DNA"/>
</dbReference>
<accession>A0AB39Y006</accession>
<feature type="compositionally biased region" description="Basic and acidic residues" evidence="1">
    <location>
        <begin position="37"/>
        <end position="46"/>
    </location>
</feature>
<feature type="region of interest" description="Disordered" evidence="1">
    <location>
        <begin position="635"/>
        <end position="658"/>
    </location>
</feature>
<reference evidence="3" key="1">
    <citation type="submission" date="2024-08" db="EMBL/GenBank/DDBJ databases">
        <authorList>
            <person name="Yu S.T."/>
        </authorList>
    </citation>
    <scope>NUCLEOTIDE SEQUENCE</scope>
    <source>
        <strain evidence="3">R33</strain>
    </source>
</reference>
<dbReference type="AlphaFoldDB" id="A0AB39Y006"/>